<protein>
    <recommendedName>
        <fullName evidence="14">Subtilisin-like protein</fullName>
    </recommendedName>
</protein>
<dbReference type="EMBL" id="MU167212">
    <property type="protein sequence ID" value="KAG0151507.1"/>
    <property type="molecule type" value="Genomic_DNA"/>
</dbReference>
<dbReference type="Proteomes" id="UP000886653">
    <property type="component" value="Unassembled WGS sequence"/>
</dbReference>
<evidence type="ECO:0000256" key="5">
    <source>
        <dbReference type="ARBA" id="ARBA00022825"/>
    </source>
</evidence>
<evidence type="ECO:0000256" key="4">
    <source>
        <dbReference type="ARBA" id="ARBA00022801"/>
    </source>
</evidence>
<comment type="caution">
    <text evidence="12">The sequence shown here is derived from an EMBL/GenBank/DDBJ whole genome shotgun (WGS) entry which is preliminary data.</text>
</comment>
<feature type="active site" description="Charge relay system" evidence="6 7">
    <location>
        <position position="536"/>
    </location>
</feature>
<dbReference type="InterPro" id="IPR023828">
    <property type="entry name" value="Peptidase_S8_Ser-AS"/>
</dbReference>
<organism evidence="12 13">
    <name type="scientific">Cronartium quercuum f. sp. fusiforme G11</name>
    <dbReference type="NCBI Taxonomy" id="708437"/>
    <lineage>
        <taxon>Eukaryota</taxon>
        <taxon>Fungi</taxon>
        <taxon>Dikarya</taxon>
        <taxon>Basidiomycota</taxon>
        <taxon>Pucciniomycotina</taxon>
        <taxon>Pucciniomycetes</taxon>
        <taxon>Pucciniales</taxon>
        <taxon>Coleosporiaceae</taxon>
        <taxon>Cronartium</taxon>
    </lineage>
</organism>
<dbReference type="InterPro" id="IPR036852">
    <property type="entry name" value="Peptidase_S8/S53_dom_sf"/>
</dbReference>
<dbReference type="PROSITE" id="PS00136">
    <property type="entry name" value="SUBTILASE_ASP"/>
    <property type="match status" value="1"/>
</dbReference>
<dbReference type="PROSITE" id="PS51892">
    <property type="entry name" value="SUBTILASE"/>
    <property type="match status" value="1"/>
</dbReference>
<dbReference type="Gene3D" id="3.40.50.200">
    <property type="entry name" value="Peptidase S8/S53 domain"/>
    <property type="match status" value="2"/>
</dbReference>
<feature type="chain" id="PRO_5040301963" description="Subtilisin-like protein" evidence="9">
    <location>
        <begin position="25"/>
        <end position="962"/>
    </location>
</feature>
<evidence type="ECO:0000256" key="8">
    <source>
        <dbReference type="RuleBase" id="RU003355"/>
    </source>
</evidence>
<feature type="active site" description="Charge relay system" evidence="6 7">
    <location>
        <position position="168"/>
    </location>
</feature>
<gene>
    <name evidence="12" type="ORF">CROQUDRAFT_71604</name>
</gene>
<proteinExistence type="inferred from homology"/>
<dbReference type="InterPro" id="IPR034187">
    <property type="entry name" value="Peptidases_S8_5"/>
</dbReference>
<reference evidence="12" key="1">
    <citation type="submission" date="2013-11" db="EMBL/GenBank/DDBJ databases">
        <title>Genome sequence of the fusiform rust pathogen reveals effectors for host alternation and coevolution with pine.</title>
        <authorList>
            <consortium name="DOE Joint Genome Institute"/>
            <person name="Smith K."/>
            <person name="Pendleton A."/>
            <person name="Kubisiak T."/>
            <person name="Anderson C."/>
            <person name="Salamov A."/>
            <person name="Aerts A."/>
            <person name="Riley R."/>
            <person name="Clum A."/>
            <person name="Lindquist E."/>
            <person name="Ence D."/>
            <person name="Campbell M."/>
            <person name="Kronenberg Z."/>
            <person name="Feau N."/>
            <person name="Dhillon B."/>
            <person name="Hamelin R."/>
            <person name="Burleigh J."/>
            <person name="Smith J."/>
            <person name="Yandell M."/>
            <person name="Nelson C."/>
            <person name="Grigoriev I."/>
            <person name="Davis J."/>
        </authorList>
    </citation>
    <scope>NUCLEOTIDE SEQUENCE</scope>
    <source>
        <strain evidence="12">G11</strain>
    </source>
</reference>
<evidence type="ECO:0000256" key="1">
    <source>
        <dbReference type="ARBA" id="ARBA00011073"/>
    </source>
</evidence>
<accession>A0A9P6TGI5</accession>
<dbReference type="AlphaFoldDB" id="A0A9P6TGI5"/>
<dbReference type="GO" id="GO:0016020">
    <property type="term" value="C:membrane"/>
    <property type="evidence" value="ECO:0007669"/>
    <property type="project" value="InterPro"/>
</dbReference>
<evidence type="ECO:0000256" key="7">
    <source>
        <dbReference type="PROSITE-ProRule" id="PRU01240"/>
    </source>
</evidence>
<dbReference type="Pfam" id="PF06280">
    <property type="entry name" value="fn3_5"/>
    <property type="match status" value="1"/>
</dbReference>
<dbReference type="CDD" id="cd07489">
    <property type="entry name" value="Peptidases_S8_5"/>
    <property type="match status" value="1"/>
</dbReference>
<dbReference type="PANTHER" id="PTHR43399">
    <property type="entry name" value="SUBTILISIN-RELATED"/>
    <property type="match status" value="1"/>
</dbReference>
<evidence type="ECO:0000256" key="3">
    <source>
        <dbReference type="ARBA" id="ARBA00022729"/>
    </source>
</evidence>
<feature type="signal peptide" evidence="9">
    <location>
        <begin position="1"/>
        <end position="24"/>
    </location>
</feature>
<dbReference type="InterPro" id="IPR051048">
    <property type="entry name" value="Peptidase_S8/S53_subtilisin"/>
</dbReference>
<evidence type="ECO:0000256" key="2">
    <source>
        <dbReference type="ARBA" id="ARBA00022670"/>
    </source>
</evidence>
<feature type="active site" description="Charge relay system" evidence="6 7">
    <location>
        <position position="218"/>
    </location>
</feature>
<dbReference type="SUPFAM" id="SSF52743">
    <property type="entry name" value="Subtilisin-like"/>
    <property type="match status" value="1"/>
</dbReference>
<evidence type="ECO:0000256" key="6">
    <source>
        <dbReference type="PIRSR" id="PIRSR615500-1"/>
    </source>
</evidence>
<feature type="domain" description="Peptidase S8/S53" evidence="10">
    <location>
        <begin position="161"/>
        <end position="348"/>
    </location>
</feature>
<comment type="similarity">
    <text evidence="1 7 8">Belongs to the peptidase S8 family.</text>
</comment>
<evidence type="ECO:0008006" key="14">
    <source>
        <dbReference type="Google" id="ProtNLM"/>
    </source>
</evidence>
<evidence type="ECO:0000256" key="9">
    <source>
        <dbReference type="SAM" id="SignalP"/>
    </source>
</evidence>
<name>A0A9P6TGI5_9BASI</name>
<feature type="domain" description="C5a peptidase/Subtilisin-like protease SBT2-like Fn3-like" evidence="11">
    <location>
        <begin position="610"/>
        <end position="724"/>
    </location>
</feature>
<dbReference type="GO" id="GO:0006508">
    <property type="term" value="P:proteolysis"/>
    <property type="evidence" value="ECO:0007669"/>
    <property type="project" value="UniProtKB-KW"/>
</dbReference>
<sequence>MYWPPATSVFFALIWIVCIAQTLAKVQHPSWNKFVVEYEQLQSSPDLTQNSASANPSALFQHLKKHLERHGVAYQNIRNLDYAPEIFRGISLSLLNPNHEKFLRSARVVKAVYAVQQINRPTFVKPPTIVTDSKNRTGDQFVPHLQVGVSRLHDKGFLCEGIRIAVIDTGCDCSHPVLGAGFGPGHKIDKGYDFVGDNYTGSNTPVPDPNPCTRCALHGTHTMGVLAANNNHMGFSGVCPKAQMSAYRVFGCQEGTSDDLVVAALLRAYKEGADVISLSVGTPNGWSKGSVAPIVASRITAKGITVVASAGNTGAEGMFYANAPATGADVISVGSVQAESIIAYSFTTSATGSRKLYYFGTYALRPGNLPVYPVNPNPNSIDDACSPLPISTPVLTDYFVLIKRSSTPNCTLETQVVNLMAKKAIKVIWANNNSYPEYVPSGTAVGMSIGVVTQEVGRFLLDEAVKDPKGFTIDVPSERMVSQVIAPDSGRVSPFSTHGPMYDFTSPQPAVLGVGGNVLSTYPLSAGAFAIASGTSMSAPQVAGIAALILQVRGKGISSQEMRSRIITSANPVTNYSGSAILESVCHQGSGVVDGWCAAFTNTILSTYSIALNDSAHFNGLQSIIISNQGNATVSYEVEHNPAGTALTFPPGGTLPYPWPVPLVSTAAQVSFSQSKFTVGPHEKIELKLDFQLPVGLSTEQMPIYSGFIRLKSDTECESHNVPYYGAAADLKSRPVLDTGIGYEDNYTIPALDSGVTGLPIQNGQVFTLNGSDIPVVEYRLSFGSPLLLFHLVHGDLTLDLSLPKTRSFGSKFSKLFGRSHIRFPSVSKNGLLGHGRNQGSKFFNALQNYSPAGDISIAVDSTFPGPIPNLFKGLKLLGSIASSDTIPRWLSRQTVIDSSSFQFNGSIFDITSDANNDTLGTQVPDGNYKVLFRALRINGDPLVDDDYEAWLSPNFSIKRSP</sequence>
<keyword evidence="13" id="KW-1185">Reference proteome</keyword>
<evidence type="ECO:0000259" key="10">
    <source>
        <dbReference type="Pfam" id="PF00082"/>
    </source>
</evidence>
<keyword evidence="3 9" id="KW-0732">Signal</keyword>
<dbReference type="GO" id="GO:0004252">
    <property type="term" value="F:serine-type endopeptidase activity"/>
    <property type="evidence" value="ECO:0007669"/>
    <property type="project" value="UniProtKB-UniRule"/>
</dbReference>
<keyword evidence="5 7" id="KW-0720">Serine protease</keyword>
<dbReference type="InterPro" id="IPR010435">
    <property type="entry name" value="C5a/SBT2-like_Fn3"/>
</dbReference>
<evidence type="ECO:0000313" key="12">
    <source>
        <dbReference type="EMBL" id="KAG0151507.1"/>
    </source>
</evidence>
<keyword evidence="4 7" id="KW-0378">Hydrolase</keyword>
<dbReference type="FunFam" id="3.40.50.200:FF:000036">
    <property type="entry name" value="Serin endopeptidase"/>
    <property type="match status" value="1"/>
</dbReference>
<dbReference type="PRINTS" id="PR00723">
    <property type="entry name" value="SUBTILISIN"/>
</dbReference>
<evidence type="ECO:0000313" key="13">
    <source>
        <dbReference type="Proteomes" id="UP000886653"/>
    </source>
</evidence>
<dbReference type="PANTHER" id="PTHR43399:SF4">
    <property type="entry name" value="CELL WALL-ASSOCIATED PROTEASE"/>
    <property type="match status" value="1"/>
</dbReference>
<dbReference type="OrthoDB" id="206201at2759"/>
<dbReference type="InterPro" id="IPR023827">
    <property type="entry name" value="Peptidase_S8_Asp-AS"/>
</dbReference>
<dbReference type="InterPro" id="IPR000209">
    <property type="entry name" value="Peptidase_S8/S53_dom"/>
</dbReference>
<keyword evidence="2 7" id="KW-0645">Protease</keyword>
<dbReference type="PROSITE" id="PS00138">
    <property type="entry name" value="SUBTILASE_SER"/>
    <property type="match status" value="1"/>
</dbReference>
<feature type="domain" description="Peptidase S8/S53" evidence="10">
    <location>
        <begin position="421"/>
        <end position="574"/>
    </location>
</feature>
<dbReference type="InterPro" id="IPR015500">
    <property type="entry name" value="Peptidase_S8_subtilisin-rel"/>
</dbReference>
<evidence type="ECO:0000259" key="11">
    <source>
        <dbReference type="Pfam" id="PF06280"/>
    </source>
</evidence>
<dbReference type="Pfam" id="PF00082">
    <property type="entry name" value="Peptidase_S8"/>
    <property type="match status" value="2"/>
</dbReference>